<comment type="function">
    <text evidence="6">Catalyzes the release of premature peptidyl moieties from peptidyl-tRNA molecules trapped in stalled 50S ribosomal subunits, and thus maintains levels of free tRNAs and 50S ribosomes.</text>
</comment>
<dbReference type="InterPro" id="IPR001328">
    <property type="entry name" value="Pept_tRNA_hydro"/>
</dbReference>
<dbReference type="CDD" id="cd00462">
    <property type="entry name" value="PTH"/>
    <property type="match status" value="1"/>
</dbReference>
<reference evidence="7" key="1">
    <citation type="journal article" date="2020" name="mSystems">
        <title>Genome- and Community-Level Interaction Insights into Carbon Utilization and Element Cycling Functions of Hydrothermarchaeota in Hydrothermal Sediment.</title>
        <authorList>
            <person name="Zhou Z."/>
            <person name="Liu Y."/>
            <person name="Xu W."/>
            <person name="Pan J."/>
            <person name="Luo Z.H."/>
            <person name="Li M."/>
        </authorList>
    </citation>
    <scope>NUCLEOTIDE SEQUENCE [LARGE SCALE GENOMIC DNA]</scope>
    <source>
        <strain evidence="7">SpSt-767</strain>
    </source>
</reference>
<dbReference type="PANTHER" id="PTHR17224">
    <property type="entry name" value="PEPTIDYL-TRNA HYDROLASE"/>
    <property type="match status" value="1"/>
</dbReference>
<evidence type="ECO:0000313" key="7">
    <source>
        <dbReference type="EMBL" id="HHS30033.1"/>
    </source>
</evidence>
<comment type="subunit">
    <text evidence="6">Monomer.</text>
</comment>
<comment type="caution">
    <text evidence="7">The sequence shown here is derived from an EMBL/GenBank/DDBJ whole genome shotgun (WGS) entry which is preliminary data.</text>
</comment>
<feature type="site" description="Discriminates between blocked and unblocked aminoacyl-tRNA" evidence="6">
    <location>
        <position position="22"/>
    </location>
</feature>
<evidence type="ECO:0000256" key="6">
    <source>
        <dbReference type="HAMAP-Rule" id="MF_00083"/>
    </source>
</evidence>
<dbReference type="EMBL" id="DTGR01000160">
    <property type="protein sequence ID" value="HHS30033.1"/>
    <property type="molecule type" value="Genomic_DNA"/>
</dbReference>
<dbReference type="Pfam" id="PF01195">
    <property type="entry name" value="Pept_tRNA_hydro"/>
    <property type="match status" value="1"/>
</dbReference>
<accession>A0A7V6A4T7</accession>
<dbReference type="AlphaFoldDB" id="A0A7V6A4T7"/>
<dbReference type="GO" id="GO:0004045">
    <property type="term" value="F:peptidyl-tRNA hydrolase activity"/>
    <property type="evidence" value="ECO:0007669"/>
    <property type="project" value="UniProtKB-UniRule"/>
</dbReference>
<dbReference type="NCBIfam" id="TIGR00447">
    <property type="entry name" value="pth"/>
    <property type="match status" value="1"/>
</dbReference>
<dbReference type="EC" id="3.1.1.29" evidence="1 6"/>
<keyword evidence="3 6" id="KW-0378">Hydrolase</keyword>
<feature type="binding site" evidence="6">
    <location>
        <position position="77"/>
    </location>
    <ligand>
        <name>tRNA</name>
        <dbReference type="ChEBI" id="CHEBI:17843"/>
    </ligand>
</feature>
<proteinExistence type="inferred from homology"/>
<protein>
    <recommendedName>
        <fullName evidence="5 6">Peptidyl-tRNA hydrolase</fullName>
        <shortName evidence="6">Pth</shortName>
        <ecNumber evidence="1 6">3.1.1.29</ecNumber>
    </recommendedName>
</protein>
<dbReference type="GO" id="GO:0006515">
    <property type="term" value="P:protein quality control for misfolded or incompletely synthesized proteins"/>
    <property type="evidence" value="ECO:0007669"/>
    <property type="project" value="UniProtKB-UniRule"/>
</dbReference>
<dbReference type="HAMAP" id="MF_00083">
    <property type="entry name" value="Pept_tRNA_hydro_bact"/>
    <property type="match status" value="1"/>
</dbReference>
<name>A0A7V6A4T7_9BACT</name>
<comment type="subcellular location">
    <subcellularLocation>
        <location evidence="6">Cytoplasm</location>
    </subcellularLocation>
</comment>
<comment type="catalytic activity">
    <reaction evidence="6">
        <text>an N-acyl-L-alpha-aminoacyl-tRNA + H2O = an N-acyl-L-amino acid + a tRNA + H(+)</text>
        <dbReference type="Rhea" id="RHEA:54448"/>
        <dbReference type="Rhea" id="RHEA-COMP:10123"/>
        <dbReference type="Rhea" id="RHEA-COMP:13883"/>
        <dbReference type="ChEBI" id="CHEBI:15377"/>
        <dbReference type="ChEBI" id="CHEBI:15378"/>
        <dbReference type="ChEBI" id="CHEBI:59874"/>
        <dbReference type="ChEBI" id="CHEBI:78442"/>
        <dbReference type="ChEBI" id="CHEBI:138191"/>
        <dbReference type="EC" id="3.1.1.29"/>
    </reaction>
</comment>
<dbReference type="GO" id="GO:0000049">
    <property type="term" value="F:tRNA binding"/>
    <property type="evidence" value="ECO:0007669"/>
    <property type="project" value="UniProtKB-UniRule"/>
</dbReference>
<comment type="similarity">
    <text evidence="6">Belongs to the PTH family.</text>
</comment>
<dbReference type="GO" id="GO:0005737">
    <property type="term" value="C:cytoplasm"/>
    <property type="evidence" value="ECO:0007669"/>
    <property type="project" value="UniProtKB-SubCell"/>
</dbReference>
<keyword evidence="4 6" id="KW-0694">RNA-binding</keyword>
<dbReference type="InterPro" id="IPR036416">
    <property type="entry name" value="Pept_tRNA_hydro_sf"/>
</dbReference>
<evidence type="ECO:0000256" key="4">
    <source>
        <dbReference type="ARBA" id="ARBA00022884"/>
    </source>
</evidence>
<evidence type="ECO:0000256" key="1">
    <source>
        <dbReference type="ARBA" id="ARBA00013260"/>
    </source>
</evidence>
<comment type="caution">
    <text evidence="6">Lacks conserved residue(s) required for the propagation of feature annotation.</text>
</comment>
<dbReference type="PANTHER" id="PTHR17224:SF1">
    <property type="entry name" value="PEPTIDYL-TRNA HYDROLASE"/>
    <property type="match status" value="1"/>
</dbReference>
<evidence type="ECO:0000256" key="2">
    <source>
        <dbReference type="ARBA" id="ARBA00022555"/>
    </source>
</evidence>
<dbReference type="FunFam" id="3.40.50.1470:FF:000001">
    <property type="entry name" value="Peptidyl-tRNA hydrolase"/>
    <property type="match status" value="1"/>
</dbReference>
<sequence length="205" mass="22194">MSLARDSRKPSAKSWLIVGLGNPGERYAATPHNLGFMVTDYLADHHDIPLAKKTMEARWGKGRLADSAVVLAQPQTYMNLSGRSVAQLLRYFHLGPQDLVVVHDDLDVPGGRLKLSLGGGAGGHRGVLSIVETLKTKEFYRVKMGIGRPPAFMTPEDFVLKPFPREDWEAVASLVERAARAVVALITAGLAAAQNQFHGAALEGD</sequence>
<dbReference type="Gene3D" id="3.40.50.1470">
    <property type="entry name" value="Peptidyl-tRNA hydrolase"/>
    <property type="match status" value="1"/>
</dbReference>
<keyword evidence="6" id="KW-0963">Cytoplasm</keyword>
<evidence type="ECO:0000256" key="5">
    <source>
        <dbReference type="ARBA" id="ARBA00050038"/>
    </source>
</evidence>
<feature type="binding site" evidence="6">
    <location>
        <position position="27"/>
    </location>
    <ligand>
        <name>tRNA</name>
        <dbReference type="ChEBI" id="CHEBI:17843"/>
    </ligand>
</feature>
<feature type="binding site" evidence="6">
    <location>
        <position position="79"/>
    </location>
    <ligand>
        <name>tRNA</name>
        <dbReference type="ChEBI" id="CHEBI:17843"/>
    </ligand>
</feature>
<gene>
    <name evidence="6" type="primary">pth</name>
    <name evidence="7" type="ORF">ENV52_10085</name>
</gene>
<dbReference type="GO" id="GO:0072344">
    <property type="term" value="P:rescue of stalled ribosome"/>
    <property type="evidence" value="ECO:0007669"/>
    <property type="project" value="UniProtKB-UniRule"/>
</dbReference>
<feature type="site" description="Stabilizes the basic form of H active site to accept a proton" evidence="6">
    <location>
        <position position="104"/>
    </location>
</feature>
<keyword evidence="2 6" id="KW-0820">tRNA-binding</keyword>
<evidence type="ECO:0000256" key="3">
    <source>
        <dbReference type="ARBA" id="ARBA00022801"/>
    </source>
</evidence>
<feature type="active site" description="Proton acceptor" evidence="6">
    <location>
        <position position="32"/>
    </location>
</feature>
<dbReference type="SUPFAM" id="SSF53178">
    <property type="entry name" value="Peptidyl-tRNA hydrolase-like"/>
    <property type="match status" value="1"/>
</dbReference>
<organism evidence="7">
    <name type="scientific">Desulfobacca acetoxidans</name>
    <dbReference type="NCBI Taxonomy" id="60893"/>
    <lineage>
        <taxon>Bacteria</taxon>
        <taxon>Pseudomonadati</taxon>
        <taxon>Thermodesulfobacteriota</taxon>
        <taxon>Desulfobaccia</taxon>
        <taxon>Desulfobaccales</taxon>
        <taxon>Desulfobaccaceae</taxon>
        <taxon>Desulfobacca</taxon>
    </lineage>
</organism>
<comment type="function">
    <text evidence="6">Hydrolyzes ribosome-free peptidyl-tRNAs (with 1 or more amino acids incorporated), which drop off the ribosome during protein synthesis, or as a result of ribosome stalling.</text>
</comment>